<comment type="caution">
    <text evidence="1">The sequence shown here is derived from an EMBL/GenBank/DDBJ whole genome shotgun (WGS) entry which is preliminary data.</text>
</comment>
<gene>
    <name evidence="1" type="ORF">RRG08_050092</name>
</gene>
<organism evidence="1 2">
    <name type="scientific">Elysia crispata</name>
    <name type="common">lettuce slug</name>
    <dbReference type="NCBI Taxonomy" id="231223"/>
    <lineage>
        <taxon>Eukaryota</taxon>
        <taxon>Metazoa</taxon>
        <taxon>Spiralia</taxon>
        <taxon>Lophotrochozoa</taxon>
        <taxon>Mollusca</taxon>
        <taxon>Gastropoda</taxon>
        <taxon>Heterobranchia</taxon>
        <taxon>Euthyneura</taxon>
        <taxon>Panpulmonata</taxon>
        <taxon>Sacoglossa</taxon>
        <taxon>Placobranchoidea</taxon>
        <taxon>Plakobranchidae</taxon>
        <taxon>Elysia</taxon>
    </lineage>
</organism>
<dbReference type="Proteomes" id="UP001283361">
    <property type="component" value="Unassembled WGS sequence"/>
</dbReference>
<keyword evidence="2" id="KW-1185">Reference proteome</keyword>
<proteinExistence type="predicted"/>
<name>A0AAE0YV01_9GAST</name>
<reference evidence="1" key="1">
    <citation type="journal article" date="2023" name="G3 (Bethesda)">
        <title>A reference genome for the long-term kleptoplast-retaining sea slug Elysia crispata morphotype clarki.</title>
        <authorList>
            <person name="Eastman K.E."/>
            <person name="Pendleton A.L."/>
            <person name="Shaikh M.A."/>
            <person name="Suttiyut T."/>
            <person name="Ogas R."/>
            <person name="Tomko P."/>
            <person name="Gavelis G."/>
            <person name="Widhalm J.R."/>
            <person name="Wisecaver J.H."/>
        </authorList>
    </citation>
    <scope>NUCLEOTIDE SEQUENCE</scope>
    <source>
        <strain evidence="1">ECLA1</strain>
    </source>
</reference>
<accession>A0AAE0YV01</accession>
<dbReference type="AlphaFoldDB" id="A0AAE0YV01"/>
<protein>
    <submittedName>
        <fullName evidence="1">Uncharacterized protein</fullName>
    </submittedName>
</protein>
<dbReference type="EMBL" id="JAWDGP010005378">
    <property type="protein sequence ID" value="KAK3757390.1"/>
    <property type="molecule type" value="Genomic_DNA"/>
</dbReference>
<evidence type="ECO:0000313" key="2">
    <source>
        <dbReference type="Proteomes" id="UP001283361"/>
    </source>
</evidence>
<evidence type="ECO:0000313" key="1">
    <source>
        <dbReference type="EMBL" id="KAK3757390.1"/>
    </source>
</evidence>
<sequence>MYDIHKHLRQPWLSASLFTDNRHSVTDLARILYLACSLIALRSEHTVIISAQSGGNTEHLTDLSGTILSKELFWRGQKGVCLG</sequence>